<evidence type="ECO:0000313" key="6">
    <source>
        <dbReference type="Proteomes" id="UP000662857"/>
    </source>
</evidence>
<gene>
    <name evidence="5" type="ORF">JQS43_22605</name>
</gene>
<dbReference type="SUPFAM" id="SSF53335">
    <property type="entry name" value="S-adenosyl-L-methionine-dependent methyltransferases"/>
    <property type="match status" value="1"/>
</dbReference>
<keyword evidence="6" id="KW-1185">Reference proteome</keyword>
<dbReference type="PANTHER" id="PTHR43464">
    <property type="entry name" value="METHYLTRANSFERASE"/>
    <property type="match status" value="1"/>
</dbReference>
<evidence type="ECO:0000313" key="5">
    <source>
        <dbReference type="EMBL" id="QSB14269.1"/>
    </source>
</evidence>
<keyword evidence="1 5" id="KW-0489">Methyltransferase</keyword>
<dbReference type="GO" id="GO:0008757">
    <property type="term" value="F:S-adenosylmethionine-dependent methyltransferase activity"/>
    <property type="evidence" value="ECO:0007669"/>
    <property type="project" value="InterPro"/>
</dbReference>
<evidence type="ECO:0000256" key="1">
    <source>
        <dbReference type="ARBA" id="ARBA00022603"/>
    </source>
</evidence>
<keyword evidence="2" id="KW-0808">Transferase</keyword>
<dbReference type="CDD" id="cd02440">
    <property type="entry name" value="AdoMet_MTases"/>
    <property type="match status" value="1"/>
</dbReference>
<dbReference type="Proteomes" id="UP000662857">
    <property type="component" value="Chromosome"/>
</dbReference>
<dbReference type="InterPro" id="IPR029063">
    <property type="entry name" value="SAM-dependent_MTases_sf"/>
</dbReference>
<proteinExistence type="predicted"/>
<organism evidence="5 6">
    <name type="scientific">Natronosporangium hydrolyticum</name>
    <dbReference type="NCBI Taxonomy" id="2811111"/>
    <lineage>
        <taxon>Bacteria</taxon>
        <taxon>Bacillati</taxon>
        <taxon>Actinomycetota</taxon>
        <taxon>Actinomycetes</taxon>
        <taxon>Micromonosporales</taxon>
        <taxon>Micromonosporaceae</taxon>
        <taxon>Natronosporangium</taxon>
    </lineage>
</organism>
<name>A0A895YFM9_9ACTN</name>
<feature type="domain" description="Methyltransferase type 11" evidence="4">
    <location>
        <begin position="49"/>
        <end position="139"/>
    </location>
</feature>
<dbReference type="Gene3D" id="3.40.50.150">
    <property type="entry name" value="Vaccinia Virus protein VP39"/>
    <property type="match status" value="1"/>
</dbReference>
<reference evidence="5" key="1">
    <citation type="submission" date="2021-02" db="EMBL/GenBank/DDBJ databases">
        <title>Natrosporangium hydrolyticum gen. nov., sp. nov, a haloalkaliphilic actinobacterium from a soda solonchak soil.</title>
        <authorList>
            <person name="Sorokin D.Y."/>
            <person name="Khijniak T.V."/>
            <person name="Zakharycheva A.P."/>
            <person name="Boueva O.V."/>
            <person name="Ariskina E.V."/>
            <person name="Hahnke R.L."/>
            <person name="Bunk B."/>
            <person name="Sproer C."/>
            <person name="Schumann P."/>
            <person name="Evtushenko L.I."/>
            <person name="Kublanov I.V."/>
        </authorList>
    </citation>
    <scope>NUCLEOTIDE SEQUENCE</scope>
    <source>
        <strain evidence="5">DSM 106523</strain>
    </source>
</reference>
<dbReference type="Pfam" id="PF08241">
    <property type="entry name" value="Methyltransf_11"/>
    <property type="match status" value="1"/>
</dbReference>
<accession>A0A895YFM9</accession>
<dbReference type="InterPro" id="IPR013216">
    <property type="entry name" value="Methyltransf_11"/>
</dbReference>
<dbReference type="GO" id="GO:0032259">
    <property type="term" value="P:methylation"/>
    <property type="evidence" value="ECO:0007669"/>
    <property type="project" value="UniProtKB-KW"/>
</dbReference>
<dbReference type="RefSeq" id="WP_239676393.1">
    <property type="nucleotide sequence ID" value="NZ_CP070499.1"/>
</dbReference>
<protein>
    <submittedName>
        <fullName evidence="5">Methyltransferase domain-containing protein</fullName>
    </submittedName>
</protein>
<evidence type="ECO:0000259" key="4">
    <source>
        <dbReference type="Pfam" id="PF08241"/>
    </source>
</evidence>
<evidence type="ECO:0000256" key="3">
    <source>
        <dbReference type="ARBA" id="ARBA00022691"/>
    </source>
</evidence>
<dbReference type="PANTHER" id="PTHR43464:SF19">
    <property type="entry name" value="UBIQUINONE BIOSYNTHESIS O-METHYLTRANSFERASE, MITOCHONDRIAL"/>
    <property type="match status" value="1"/>
</dbReference>
<sequence>MGDPRLSRFVDYDNVADRYRHGRQLSPAALHRWRDAVLAHLPDGPLRVLDVGAGTGFFATAWPRWRPGSSVVAVEPNQAMIRAGPESVRYLRAVAERLPVRSGAFDVVWISTALHHFVDLPRAIAECVRALRPDGRLLIRTFLPGHTRVTWAGAFPGHSKALARFPDLDRLIEVCEPHGWELSHLGAVTEGEYNFAQWADWVEQMRHADTILTALTDAEIATGVAALRAAPARRAPVELSLLVLRYPASAARTRSA</sequence>
<dbReference type="AlphaFoldDB" id="A0A895YFM9"/>
<dbReference type="KEGG" id="nhy:JQS43_22605"/>
<dbReference type="EMBL" id="CP070499">
    <property type="protein sequence ID" value="QSB14269.1"/>
    <property type="molecule type" value="Genomic_DNA"/>
</dbReference>
<evidence type="ECO:0000256" key="2">
    <source>
        <dbReference type="ARBA" id="ARBA00022679"/>
    </source>
</evidence>
<keyword evidence="3" id="KW-0949">S-adenosyl-L-methionine</keyword>